<dbReference type="SFLD" id="SFLDS00003">
    <property type="entry name" value="Haloacid_Dehalogenase"/>
    <property type="match status" value="1"/>
</dbReference>
<dbReference type="InterPro" id="IPR006439">
    <property type="entry name" value="HAD-SF_hydro_IA"/>
</dbReference>
<dbReference type="InterPro" id="IPR036412">
    <property type="entry name" value="HAD-like_sf"/>
</dbReference>
<dbReference type="PANTHER" id="PTHR43434">
    <property type="entry name" value="PHOSPHOGLYCOLATE PHOSPHATASE"/>
    <property type="match status" value="1"/>
</dbReference>
<dbReference type="GO" id="GO:0005829">
    <property type="term" value="C:cytosol"/>
    <property type="evidence" value="ECO:0007669"/>
    <property type="project" value="TreeGrafter"/>
</dbReference>
<accession>A0A3B0USP8</accession>
<dbReference type="InterPro" id="IPR050155">
    <property type="entry name" value="HAD-like_hydrolase_sf"/>
</dbReference>
<dbReference type="InterPro" id="IPR023214">
    <property type="entry name" value="HAD_sf"/>
</dbReference>
<dbReference type="InterPro" id="IPR041492">
    <property type="entry name" value="HAD_2"/>
</dbReference>
<dbReference type="AlphaFoldDB" id="A0A3B0USP8"/>
<dbReference type="Gene3D" id="3.40.50.1000">
    <property type="entry name" value="HAD superfamily/HAD-like"/>
    <property type="match status" value="1"/>
</dbReference>
<dbReference type="InterPro" id="IPR023198">
    <property type="entry name" value="PGP-like_dom2"/>
</dbReference>
<evidence type="ECO:0000313" key="1">
    <source>
        <dbReference type="EMBL" id="VAW33938.1"/>
    </source>
</evidence>
<organism evidence="1">
    <name type="scientific">hydrothermal vent metagenome</name>
    <dbReference type="NCBI Taxonomy" id="652676"/>
    <lineage>
        <taxon>unclassified sequences</taxon>
        <taxon>metagenomes</taxon>
        <taxon>ecological metagenomes</taxon>
    </lineage>
</organism>
<keyword evidence="1" id="KW-0378">Hydrolase</keyword>
<dbReference type="GO" id="GO:0006281">
    <property type="term" value="P:DNA repair"/>
    <property type="evidence" value="ECO:0007669"/>
    <property type="project" value="TreeGrafter"/>
</dbReference>
<proteinExistence type="predicted"/>
<dbReference type="Gene3D" id="1.10.150.240">
    <property type="entry name" value="Putative phosphatase, domain 2"/>
    <property type="match status" value="1"/>
</dbReference>
<dbReference type="NCBIfam" id="TIGR01549">
    <property type="entry name" value="HAD-SF-IA-v1"/>
    <property type="match status" value="1"/>
</dbReference>
<sequence length="206" mass="24050">MTKLKLVIFDCDGVMFDSLEANRAYYNRILAHFGHPPMDDNELRFCHVHHVTDSIRHIFRNYPADYEAADGYRLGIEYTPFLKYMRIEPDLREFLDFLTPDIERAISTNRSNTMGTILEMFELSPYFTKVVTSQDVENAKPHPEALYQILQYFDLTAEQCVYIGDSEIDVQHAAAVGMRMIAFKNERLKADYHVSSFMEISRLPIF</sequence>
<dbReference type="SFLD" id="SFLDG01129">
    <property type="entry name" value="C1.5:_HAD__Beta-PGM__Phosphata"/>
    <property type="match status" value="1"/>
</dbReference>
<gene>
    <name evidence="1" type="ORF">MNBD_DELTA03-1168</name>
</gene>
<dbReference type="SUPFAM" id="SSF56784">
    <property type="entry name" value="HAD-like"/>
    <property type="match status" value="1"/>
</dbReference>
<protein>
    <submittedName>
        <fullName evidence="1">Haloacid dehalogenase-like hydrolase</fullName>
    </submittedName>
</protein>
<dbReference type="Pfam" id="PF13419">
    <property type="entry name" value="HAD_2"/>
    <property type="match status" value="1"/>
</dbReference>
<name>A0A3B0USP8_9ZZZZ</name>
<dbReference type="GO" id="GO:0008967">
    <property type="term" value="F:phosphoglycolate phosphatase activity"/>
    <property type="evidence" value="ECO:0007669"/>
    <property type="project" value="TreeGrafter"/>
</dbReference>
<dbReference type="NCBIfam" id="TIGR01509">
    <property type="entry name" value="HAD-SF-IA-v3"/>
    <property type="match status" value="1"/>
</dbReference>
<dbReference type="EMBL" id="UOEX01000072">
    <property type="protein sequence ID" value="VAW33938.1"/>
    <property type="molecule type" value="Genomic_DNA"/>
</dbReference>
<dbReference type="PANTHER" id="PTHR43434:SF1">
    <property type="entry name" value="PHOSPHOGLYCOLATE PHOSPHATASE"/>
    <property type="match status" value="1"/>
</dbReference>
<reference evidence="1" key="1">
    <citation type="submission" date="2018-06" db="EMBL/GenBank/DDBJ databases">
        <authorList>
            <person name="Zhirakovskaya E."/>
        </authorList>
    </citation>
    <scope>NUCLEOTIDE SEQUENCE</scope>
</reference>